<dbReference type="PANTHER" id="PTHR43685:SF2">
    <property type="entry name" value="GLYCOSYLTRANSFERASE 2-LIKE DOMAIN-CONTAINING PROTEIN"/>
    <property type="match status" value="1"/>
</dbReference>
<dbReference type="SUPFAM" id="SSF53448">
    <property type="entry name" value="Nucleotide-diphospho-sugar transferases"/>
    <property type="match status" value="1"/>
</dbReference>
<accession>A0A2T5UUA6</accession>
<protein>
    <submittedName>
        <fullName evidence="2">Glycosyl transferase family 2</fullName>
    </submittedName>
</protein>
<dbReference type="AlphaFoldDB" id="A0A2T5UUA6"/>
<organism evidence="2 3">
    <name type="scientific">Breoghania corrubedonensis</name>
    <dbReference type="NCBI Taxonomy" id="665038"/>
    <lineage>
        <taxon>Bacteria</taxon>
        <taxon>Pseudomonadati</taxon>
        <taxon>Pseudomonadota</taxon>
        <taxon>Alphaproteobacteria</taxon>
        <taxon>Hyphomicrobiales</taxon>
        <taxon>Stappiaceae</taxon>
        <taxon>Breoghania</taxon>
    </lineage>
</organism>
<gene>
    <name evidence="2" type="ORF">C8N35_113109</name>
</gene>
<dbReference type="InterPro" id="IPR001173">
    <property type="entry name" value="Glyco_trans_2-like"/>
</dbReference>
<dbReference type="InterPro" id="IPR050834">
    <property type="entry name" value="Glycosyltransf_2"/>
</dbReference>
<dbReference type="InterPro" id="IPR029044">
    <property type="entry name" value="Nucleotide-diphossugar_trans"/>
</dbReference>
<evidence type="ECO:0000259" key="1">
    <source>
        <dbReference type="Pfam" id="PF00535"/>
    </source>
</evidence>
<dbReference type="PANTHER" id="PTHR43685">
    <property type="entry name" value="GLYCOSYLTRANSFERASE"/>
    <property type="match status" value="1"/>
</dbReference>
<sequence length="255" mass="28295">MKLSVVMPAYNAQDTIASALKSLLRQRDAATLEILVTDDGSSDATAEIVRGLAGKAAEIRLQERPHAGISSARNACLEAMAPDTDFVAFLDADDLSPEGRFQRDLTKFARTPELDMIYCATRFFEVEDSLALAPSPEGRILDGRPIQLGAGLYRAALIRSTGVFDESLRQAEDTEYLIRMFERPIAYAFDNDIGVCYRRNHGSVTDNVTEARREMTRAMLRAGNRRRKIGAAPLPKGFLTDTHIAELERWNDAKL</sequence>
<comment type="caution">
    <text evidence="2">The sequence shown here is derived from an EMBL/GenBank/DDBJ whole genome shotgun (WGS) entry which is preliminary data.</text>
</comment>
<dbReference type="EMBL" id="QAYG01000013">
    <property type="protein sequence ID" value="PTW55068.1"/>
    <property type="molecule type" value="Genomic_DNA"/>
</dbReference>
<dbReference type="Pfam" id="PF00535">
    <property type="entry name" value="Glycos_transf_2"/>
    <property type="match status" value="1"/>
</dbReference>
<keyword evidence="2" id="KW-0808">Transferase</keyword>
<feature type="domain" description="Glycosyltransferase 2-like" evidence="1">
    <location>
        <begin position="4"/>
        <end position="127"/>
    </location>
</feature>
<reference evidence="2 3" key="1">
    <citation type="submission" date="2018-04" db="EMBL/GenBank/DDBJ databases">
        <title>Genomic Encyclopedia of Archaeal and Bacterial Type Strains, Phase II (KMG-II): from individual species to whole genera.</title>
        <authorList>
            <person name="Goeker M."/>
        </authorList>
    </citation>
    <scope>NUCLEOTIDE SEQUENCE [LARGE SCALE GENOMIC DNA]</scope>
    <source>
        <strain evidence="2 3">DSM 23382</strain>
    </source>
</reference>
<name>A0A2T5UUA6_9HYPH</name>
<keyword evidence="3" id="KW-1185">Reference proteome</keyword>
<dbReference type="Proteomes" id="UP000244081">
    <property type="component" value="Unassembled WGS sequence"/>
</dbReference>
<proteinExistence type="predicted"/>
<evidence type="ECO:0000313" key="3">
    <source>
        <dbReference type="Proteomes" id="UP000244081"/>
    </source>
</evidence>
<dbReference type="Gene3D" id="3.90.550.10">
    <property type="entry name" value="Spore Coat Polysaccharide Biosynthesis Protein SpsA, Chain A"/>
    <property type="match status" value="1"/>
</dbReference>
<dbReference type="GO" id="GO:0016740">
    <property type="term" value="F:transferase activity"/>
    <property type="evidence" value="ECO:0007669"/>
    <property type="project" value="UniProtKB-KW"/>
</dbReference>
<evidence type="ECO:0000313" key="2">
    <source>
        <dbReference type="EMBL" id="PTW55068.1"/>
    </source>
</evidence>